<dbReference type="Proteomes" id="UP000244161">
    <property type="component" value="Unassembled WGS sequence"/>
</dbReference>
<dbReference type="RefSeq" id="WP_108033668.1">
    <property type="nucleotide sequence ID" value="NZ_QAOM01000024.1"/>
</dbReference>
<dbReference type="EMBL" id="QAOM01000024">
    <property type="protein sequence ID" value="PTQ81122.1"/>
    <property type="molecule type" value="Genomic_DNA"/>
</dbReference>
<protein>
    <submittedName>
        <fullName evidence="2">Uncharacterized protein</fullName>
    </submittedName>
</protein>
<evidence type="ECO:0000313" key="2">
    <source>
        <dbReference type="EMBL" id="PTQ81122.1"/>
    </source>
</evidence>
<evidence type="ECO:0000256" key="1">
    <source>
        <dbReference type="SAM" id="Phobius"/>
    </source>
</evidence>
<name>A0A2T5IBB6_9LACT</name>
<keyword evidence="1" id="KW-1133">Transmembrane helix</keyword>
<gene>
    <name evidence="2" type="ORF">C8U37_12436</name>
</gene>
<dbReference type="OrthoDB" id="2084097at2"/>
<keyword evidence="1" id="KW-0812">Transmembrane</keyword>
<proteinExistence type="predicted"/>
<sequence length="120" mass="13187">MLTDRMKISIVAGALLGVVCIVGAQLRSGFEREALYLFAFWYNRLLMGVVIGFAGEMQELNRAMVRGAILGLLVSFAFYSSTGFEDAIGFAAGIFYGVIIEYVAYRFANKSRGGKHLKRG</sequence>
<accession>A0A2T5IBB6</accession>
<evidence type="ECO:0000313" key="3">
    <source>
        <dbReference type="Proteomes" id="UP000244161"/>
    </source>
</evidence>
<comment type="caution">
    <text evidence="2">The sequence shown here is derived from an EMBL/GenBank/DDBJ whole genome shotgun (WGS) entry which is preliminary data.</text>
</comment>
<feature type="transmembrane region" description="Helical" evidence="1">
    <location>
        <begin position="63"/>
        <end position="81"/>
    </location>
</feature>
<organism evidence="2 3">
    <name type="scientific">Trichococcus patagoniensis</name>
    <dbReference type="NCBI Taxonomy" id="382641"/>
    <lineage>
        <taxon>Bacteria</taxon>
        <taxon>Bacillati</taxon>
        <taxon>Bacillota</taxon>
        <taxon>Bacilli</taxon>
        <taxon>Lactobacillales</taxon>
        <taxon>Carnobacteriaceae</taxon>
        <taxon>Trichococcus</taxon>
    </lineage>
</organism>
<keyword evidence="3" id="KW-1185">Reference proteome</keyword>
<reference evidence="2 3" key="1">
    <citation type="submission" date="2018-04" db="EMBL/GenBank/DDBJ databases">
        <title>Genomic Encyclopedia of Archaeal and Bacterial Type Strains, Phase II (KMG-II): from individual species to whole genera.</title>
        <authorList>
            <person name="Goeker M."/>
        </authorList>
    </citation>
    <scope>NUCLEOTIDE SEQUENCE [LARGE SCALE GENOMIC DNA]</scope>
    <source>
        <strain evidence="2 3">DSM 18806</strain>
    </source>
</reference>
<feature type="transmembrane region" description="Helical" evidence="1">
    <location>
        <begin position="34"/>
        <end position="54"/>
    </location>
</feature>
<dbReference type="AlphaFoldDB" id="A0A2T5IBB6"/>
<keyword evidence="1" id="KW-0472">Membrane</keyword>
<feature type="transmembrane region" description="Helical" evidence="1">
    <location>
        <begin position="87"/>
        <end position="108"/>
    </location>
</feature>